<keyword evidence="3" id="KW-1185">Reference proteome</keyword>
<feature type="coiled-coil region" evidence="1">
    <location>
        <begin position="327"/>
        <end position="354"/>
    </location>
</feature>
<keyword evidence="1" id="KW-0175">Coiled coil</keyword>
<dbReference type="OrthoDB" id="7531258at2"/>
<gene>
    <name evidence="2" type="ORF">FKX85_17210</name>
</gene>
<dbReference type="RefSeq" id="WP_141615913.1">
    <property type="nucleotide sequence ID" value="NZ_CP041253.1"/>
</dbReference>
<dbReference type="AlphaFoldDB" id="A0A514CLW1"/>
<protein>
    <submittedName>
        <fullName evidence="2">Uncharacterized protein</fullName>
    </submittedName>
</protein>
<sequence length="359" mass="42154">MQERDWLEKLFQKSLEKARPDFEYTDENIEKLSEIIEESMPSIITMFEKQVHKKSKAILKQNRKDISKFRKRLNKTWKSAIDQLEIFISFNLEYGVIVSDSYRQENPNDVKFEALLRLHARSCQIACEILELIKGGFADGAMARWRSLYEISVLANFLEKGTEELCQRYLDYYFVENYFETLEYQKNCERLGYEPLSEEEIEESKNLVEAQKEKYGNDFGKLYGWVGDILPKRKWNFAGIEETIEFKCMRSFYKMANNSVHSGAKGFIFTLGQYDSNEVMLAGPSNYGFADPGQNAAFSLFQTTLTLSEFETYLEDSLYIKIGMNMLDKLSEEFVRIQKKIEAEEDELRNTTHNNVYKK</sequence>
<proteinExistence type="predicted"/>
<name>A0A514CLW1_9BACT</name>
<accession>A0A514CLW1</accession>
<dbReference type="EMBL" id="CP041253">
    <property type="protein sequence ID" value="QDH80684.1"/>
    <property type="molecule type" value="Genomic_DNA"/>
</dbReference>
<dbReference type="Pfam" id="PF18928">
    <property type="entry name" value="DUF5677"/>
    <property type="match status" value="1"/>
</dbReference>
<organism evidence="2 3">
    <name type="scientific">Echinicola soli</name>
    <dbReference type="NCBI Taxonomy" id="2591634"/>
    <lineage>
        <taxon>Bacteria</taxon>
        <taxon>Pseudomonadati</taxon>
        <taxon>Bacteroidota</taxon>
        <taxon>Cytophagia</taxon>
        <taxon>Cytophagales</taxon>
        <taxon>Cyclobacteriaceae</taxon>
        <taxon>Echinicola</taxon>
    </lineage>
</organism>
<reference evidence="2 3" key="1">
    <citation type="submission" date="2019-06" db="EMBL/GenBank/DDBJ databases">
        <title>Echinicola alkalisoli sp. nov. isolated from saline soil.</title>
        <authorList>
            <person name="Sun J.-Q."/>
            <person name="Xu L."/>
        </authorList>
    </citation>
    <scope>NUCLEOTIDE SEQUENCE [LARGE SCALE GENOMIC DNA]</scope>
    <source>
        <strain evidence="2 3">LN3S3</strain>
    </source>
</reference>
<evidence type="ECO:0000313" key="2">
    <source>
        <dbReference type="EMBL" id="QDH80684.1"/>
    </source>
</evidence>
<dbReference type="Proteomes" id="UP000316614">
    <property type="component" value="Chromosome"/>
</dbReference>
<evidence type="ECO:0000313" key="3">
    <source>
        <dbReference type="Proteomes" id="UP000316614"/>
    </source>
</evidence>
<dbReference type="KEGG" id="echi:FKX85_17210"/>
<evidence type="ECO:0000256" key="1">
    <source>
        <dbReference type="SAM" id="Coils"/>
    </source>
</evidence>
<dbReference type="InterPro" id="IPR043733">
    <property type="entry name" value="DUF5677"/>
</dbReference>